<dbReference type="EMBL" id="AWSV01000125">
    <property type="protein sequence ID" value="ERI84442.1"/>
    <property type="molecule type" value="Genomic_DNA"/>
</dbReference>
<organism evidence="1 2">
    <name type="scientific">Bacteroides pyogenes F0041</name>
    <dbReference type="NCBI Taxonomy" id="1321819"/>
    <lineage>
        <taxon>Bacteria</taxon>
        <taxon>Pseudomonadati</taxon>
        <taxon>Bacteroidota</taxon>
        <taxon>Bacteroidia</taxon>
        <taxon>Bacteroidales</taxon>
        <taxon>Bacteroidaceae</taxon>
        <taxon>Bacteroides</taxon>
    </lineage>
</organism>
<protein>
    <submittedName>
        <fullName evidence="1">Uncharacterized protein</fullName>
    </submittedName>
</protein>
<dbReference type="AlphaFoldDB" id="U2DS56"/>
<accession>U2DS56</accession>
<name>U2DS56_9BACE</name>
<gene>
    <name evidence="1" type="ORF">HMPREF1981_02393</name>
</gene>
<dbReference type="Proteomes" id="UP000016496">
    <property type="component" value="Unassembled WGS sequence"/>
</dbReference>
<evidence type="ECO:0000313" key="2">
    <source>
        <dbReference type="Proteomes" id="UP000016496"/>
    </source>
</evidence>
<evidence type="ECO:0000313" key="1">
    <source>
        <dbReference type="EMBL" id="ERI84442.1"/>
    </source>
</evidence>
<comment type="caution">
    <text evidence="1">The sequence shown here is derived from an EMBL/GenBank/DDBJ whole genome shotgun (WGS) entry which is preliminary data.</text>
</comment>
<dbReference type="PATRIC" id="fig|1321819.3.peg.2204"/>
<dbReference type="HOGENOM" id="CLU_3247487_0_0_10"/>
<sequence length="42" mass="4615">MRSETVVRDLRMKAIGGACNQLRASDGTAVTQRRKQPGNTIK</sequence>
<reference evidence="1 2" key="1">
    <citation type="submission" date="2013-08" db="EMBL/GenBank/DDBJ databases">
        <authorList>
            <person name="Weinstock G."/>
            <person name="Sodergren E."/>
            <person name="Wylie T."/>
            <person name="Fulton L."/>
            <person name="Fulton R."/>
            <person name="Fronick C."/>
            <person name="O'Laughlin M."/>
            <person name="Godfrey J."/>
            <person name="Miner T."/>
            <person name="Herter B."/>
            <person name="Appelbaum E."/>
            <person name="Cordes M."/>
            <person name="Lek S."/>
            <person name="Wollam A."/>
            <person name="Pepin K.H."/>
            <person name="Palsikar V.B."/>
            <person name="Mitreva M."/>
            <person name="Wilson R.K."/>
        </authorList>
    </citation>
    <scope>NUCLEOTIDE SEQUENCE [LARGE SCALE GENOMIC DNA]</scope>
    <source>
        <strain evidence="1 2">F0041</strain>
    </source>
</reference>
<proteinExistence type="predicted"/>